<reference evidence="5 6" key="1">
    <citation type="submission" date="2019-09" db="EMBL/GenBank/DDBJ databases">
        <authorList>
            <person name="Depoorter E."/>
        </authorList>
    </citation>
    <scope>NUCLEOTIDE SEQUENCE [LARGE SCALE GENOMIC DNA]</scope>
    <source>
        <strain evidence="5">LMG 30113</strain>
    </source>
</reference>
<dbReference type="InterPro" id="IPR018062">
    <property type="entry name" value="HTH_AraC-typ_CS"/>
</dbReference>
<dbReference type="Pfam" id="PF12833">
    <property type="entry name" value="HTH_18"/>
    <property type="match status" value="1"/>
</dbReference>
<dbReference type="AlphaFoldDB" id="A0A6P2J1Q3"/>
<evidence type="ECO:0000256" key="1">
    <source>
        <dbReference type="ARBA" id="ARBA00023015"/>
    </source>
</evidence>
<evidence type="ECO:0000256" key="3">
    <source>
        <dbReference type="ARBA" id="ARBA00023163"/>
    </source>
</evidence>
<dbReference type="InterPro" id="IPR018060">
    <property type="entry name" value="HTH_AraC"/>
</dbReference>
<name>A0A6P2J1Q3_9BURK</name>
<dbReference type="RefSeq" id="WP_034197727.1">
    <property type="nucleotide sequence ID" value="NZ_CABVQD010000003.1"/>
</dbReference>
<dbReference type="GO" id="GO:0043565">
    <property type="term" value="F:sequence-specific DNA binding"/>
    <property type="evidence" value="ECO:0007669"/>
    <property type="project" value="InterPro"/>
</dbReference>
<dbReference type="PANTHER" id="PTHR46796">
    <property type="entry name" value="HTH-TYPE TRANSCRIPTIONAL ACTIVATOR RHAS-RELATED"/>
    <property type="match status" value="1"/>
</dbReference>
<dbReference type="PROSITE" id="PS01124">
    <property type="entry name" value="HTH_ARAC_FAMILY_2"/>
    <property type="match status" value="1"/>
</dbReference>
<gene>
    <name evidence="5" type="ORF">BPA30113_01505</name>
</gene>
<organism evidence="5 6">
    <name type="scientific">Burkholderia paludis</name>
    <dbReference type="NCBI Taxonomy" id="1506587"/>
    <lineage>
        <taxon>Bacteria</taxon>
        <taxon>Pseudomonadati</taxon>
        <taxon>Pseudomonadota</taxon>
        <taxon>Betaproteobacteria</taxon>
        <taxon>Burkholderiales</taxon>
        <taxon>Burkholderiaceae</taxon>
        <taxon>Burkholderia</taxon>
        <taxon>Burkholderia cepacia complex</taxon>
    </lineage>
</organism>
<accession>A0A6P2J1Q3</accession>
<dbReference type="PROSITE" id="PS00041">
    <property type="entry name" value="HTH_ARAC_FAMILY_1"/>
    <property type="match status" value="1"/>
</dbReference>
<protein>
    <submittedName>
        <fullName evidence="5">AraC family transcriptional regulator</fullName>
    </submittedName>
</protein>
<keyword evidence="1" id="KW-0805">Transcription regulation</keyword>
<evidence type="ECO:0000259" key="4">
    <source>
        <dbReference type="PROSITE" id="PS01124"/>
    </source>
</evidence>
<dbReference type="Proteomes" id="UP000494330">
    <property type="component" value="Unassembled WGS sequence"/>
</dbReference>
<dbReference type="Gene3D" id="1.10.10.60">
    <property type="entry name" value="Homeodomain-like"/>
    <property type="match status" value="1"/>
</dbReference>
<keyword evidence="2" id="KW-0238">DNA-binding</keyword>
<dbReference type="InterPro" id="IPR050204">
    <property type="entry name" value="AraC_XylS_family_regulators"/>
</dbReference>
<sequence length="282" mass="30276">MPRTATFDMRVDHRLPAAPLRALIDRYWSWDGAGMPSPALLPVMPGPGGMEIFFHFHAPFERRSVDGACVQALPHAHVACVRGAPIRFATPAAPGFVAVRVRAGAIPRLTGLPATELADSVVSAEDVWGPPAAELAERIALGAGAAERAALLDDFFLAQLRKPSRGSRIDDAVAGLLRGDPARIADVAAAAGLCRRQLAYRFRAATGSSPVCFRRLARLQRALRTIVLASPDRSLTDLLDAGYADQAHQTHEFRALTGFSPGEVRRAALAGHAHFYNAAWPR</sequence>
<dbReference type="InterPro" id="IPR046532">
    <property type="entry name" value="DUF6597"/>
</dbReference>
<keyword evidence="3" id="KW-0804">Transcription</keyword>
<dbReference type="Pfam" id="PF20240">
    <property type="entry name" value="DUF6597"/>
    <property type="match status" value="1"/>
</dbReference>
<dbReference type="EMBL" id="CABVQD010000003">
    <property type="protein sequence ID" value="VWB37214.1"/>
    <property type="molecule type" value="Genomic_DNA"/>
</dbReference>
<feature type="domain" description="HTH araC/xylS-type" evidence="4">
    <location>
        <begin position="167"/>
        <end position="267"/>
    </location>
</feature>
<keyword evidence="6" id="KW-1185">Reference proteome</keyword>
<dbReference type="SMART" id="SM00342">
    <property type="entry name" value="HTH_ARAC"/>
    <property type="match status" value="1"/>
</dbReference>
<dbReference type="GO" id="GO:0003700">
    <property type="term" value="F:DNA-binding transcription factor activity"/>
    <property type="evidence" value="ECO:0007669"/>
    <property type="project" value="InterPro"/>
</dbReference>
<evidence type="ECO:0000313" key="5">
    <source>
        <dbReference type="EMBL" id="VWB37214.1"/>
    </source>
</evidence>
<proteinExistence type="predicted"/>
<evidence type="ECO:0000313" key="6">
    <source>
        <dbReference type="Proteomes" id="UP000494330"/>
    </source>
</evidence>
<evidence type="ECO:0000256" key="2">
    <source>
        <dbReference type="ARBA" id="ARBA00023125"/>
    </source>
</evidence>